<keyword evidence="6" id="KW-0406">Ion transport</keyword>
<evidence type="ECO:0000256" key="1">
    <source>
        <dbReference type="ARBA" id="ARBA00004141"/>
    </source>
</evidence>
<dbReference type="GO" id="GO:0005381">
    <property type="term" value="F:iron ion transmembrane transporter activity"/>
    <property type="evidence" value="ECO:0007669"/>
    <property type="project" value="UniProtKB-UniRule"/>
</dbReference>
<dbReference type="Proteomes" id="UP000582659">
    <property type="component" value="Unassembled WGS sequence"/>
</dbReference>
<evidence type="ECO:0000313" key="8">
    <source>
        <dbReference type="Proteomes" id="UP000659654"/>
    </source>
</evidence>
<protein>
    <recommendedName>
        <fullName evidence="6">Solute carrier family 40 member</fullName>
    </recommendedName>
</protein>
<feature type="transmembrane region" description="Helical" evidence="6">
    <location>
        <begin position="84"/>
        <end position="108"/>
    </location>
</feature>
<proteinExistence type="inferred from homology"/>
<keyword evidence="5 6" id="KW-0472">Membrane</keyword>
<accession>A0A7I8WXB8</accession>
<dbReference type="GO" id="GO:0016020">
    <property type="term" value="C:membrane"/>
    <property type="evidence" value="ECO:0007669"/>
    <property type="project" value="UniProtKB-SubCell"/>
</dbReference>
<dbReference type="InterPro" id="IPR009716">
    <property type="entry name" value="Ferroportin-1"/>
</dbReference>
<name>A0A7I8WXB8_BURXY</name>
<comment type="caution">
    <text evidence="7">The sequence shown here is derived from an EMBL/GenBank/DDBJ whole genome shotgun (WGS) entry which is preliminary data.</text>
</comment>
<comment type="subcellular location">
    <subcellularLocation>
        <location evidence="1 6">Membrane</location>
        <topology evidence="1 6">Multi-pass membrane protein</topology>
    </subcellularLocation>
</comment>
<evidence type="ECO:0000313" key="7">
    <source>
        <dbReference type="EMBL" id="CAD5216846.1"/>
    </source>
</evidence>
<dbReference type="PANTHER" id="PTHR11660:SF57">
    <property type="entry name" value="SOLUTE CARRIER FAMILY 40 MEMBER"/>
    <property type="match status" value="1"/>
</dbReference>
<dbReference type="EMBL" id="CAJFCV020000002">
    <property type="protein sequence ID" value="CAG9100206.1"/>
    <property type="molecule type" value="Genomic_DNA"/>
</dbReference>
<dbReference type="Proteomes" id="UP000659654">
    <property type="component" value="Unassembled WGS sequence"/>
</dbReference>
<dbReference type="PANTHER" id="PTHR11660">
    <property type="entry name" value="SOLUTE CARRIER FAMILY 40 MEMBER"/>
    <property type="match status" value="1"/>
</dbReference>
<evidence type="ECO:0000256" key="2">
    <source>
        <dbReference type="ARBA" id="ARBA00022448"/>
    </source>
</evidence>
<dbReference type="SMR" id="A0A7I8WXB8"/>
<evidence type="ECO:0000256" key="6">
    <source>
        <dbReference type="RuleBase" id="RU365065"/>
    </source>
</evidence>
<sequence>MLWLGDESDHSFFGKIRPSTPFKYLYLSYFLSCFNDQLWAFAMIFMLEHLGSLRLIGVSQLAENALQMLASAFIGGWMNKHSRIYATLSVLAINNLAVTLSASLLITCMKARKWRLQKTGSW</sequence>
<reference evidence="7" key="1">
    <citation type="submission" date="2020-09" db="EMBL/GenBank/DDBJ databases">
        <authorList>
            <person name="Kikuchi T."/>
        </authorList>
    </citation>
    <scope>NUCLEOTIDE SEQUENCE</scope>
    <source>
        <strain evidence="7">Ka4C1</strain>
    </source>
</reference>
<comment type="similarity">
    <text evidence="6">Belongs to the ferroportin (FP) (TC 2.A.100) family. SLC40A subfamily.</text>
</comment>
<dbReference type="EMBL" id="CAJFDI010000002">
    <property type="protein sequence ID" value="CAD5216846.1"/>
    <property type="molecule type" value="Genomic_DNA"/>
</dbReference>
<keyword evidence="3 6" id="KW-0812">Transmembrane</keyword>
<dbReference type="OrthoDB" id="648861at2759"/>
<evidence type="ECO:0000256" key="5">
    <source>
        <dbReference type="ARBA" id="ARBA00023136"/>
    </source>
</evidence>
<evidence type="ECO:0000256" key="3">
    <source>
        <dbReference type="ARBA" id="ARBA00022692"/>
    </source>
</evidence>
<comment type="caution">
    <text evidence="6">Lacks conserved residue(s) required for the propagation of feature annotation.</text>
</comment>
<evidence type="ECO:0000256" key="4">
    <source>
        <dbReference type="ARBA" id="ARBA00022989"/>
    </source>
</evidence>
<gene>
    <name evidence="7" type="ORF">BXYJ_LOCUS4739</name>
</gene>
<dbReference type="Pfam" id="PF06963">
    <property type="entry name" value="FPN1"/>
    <property type="match status" value="1"/>
</dbReference>
<dbReference type="AlphaFoldDB" id="A0A7I8WXB8"/>
<feature type="transmembrane region" description="Helical" evidence="6">
    <location>
        <begin position="24"/>
        <end position="46"/>
    </location>
</feature>
<keyword evidence="4 6" id="KW-1133">Transmembrane helix</keyword>
<comment type="function">
    <text evidence="6">May be involved in iron transport and iron homeostasis.</text>
</comment>
<keyword evidence="2 6" id="KW-0813">Transport</keyword>
<keyword evidence="8" id="KW-1185">Reference proteome</keyword>
<organism evidence="7 8">
    <name type="scientific">Bursaphelenchus xylophilus</name>
    <name type="common">Pinewood nematode worm</name>
    <name type="synonym">Aphelenchoides xylophilus</name>
    <dbReference type="NCBI Taxonomy" id="6326"/>
    <lineage>
        <taxon>Eukaryota</taxon>
        <taxon>Metazoa</taxon>
        <taxon>Ecdysozoa</taxon>
        <taxon>Nematoda</taxon>
        <taxon>Chromadorea</taxon>
        <taxon>Rhabditida</taxon>
        <taxon>Tylenchina</taxon>
        <taxon>Tylenchomorpha</taxon>
        <taxon>Aphelenchoidea</taxon>
        <taxon>Aphelenchoididae</taxon>
        <taxon>Bursaphelenchus</taxon>
    </lineage>
</organism>